<dbReference type="eggNOG" id="COG0583">
    <property type="taxonomic scope" value="Bacteria"/>
</dbReference>
<keyword evidence="6" id="KW-0456">Lyase</keyword>
<dbReference type="RefSeq" id="WP_012073817.1">
    <property type="nucleotide sequence ID" value="NC_009655.1"/>
</dbReference>
<dbReference type="InterPro" id="IPR058163">
    <property type="entry name" value="LysR-type_TF_proteobact-type"/>
</dbReference>
<dbReference type="InterPro" id="IPR036388">
    <property type="entry name" value="WH-like_DNA-bd_sf"/>
</dbReference>
<organism evidence="6 7">
    <name type="scientific">Actinobacillus succinogenes (strain ATCC 55618 / DSM 22257 / CCUG 43843 / 130Z)</name>
    <dbReference type="NCBI Taxonomy" id="339671"/>
    <lineage>
        <taxon>Bacteria</taxon>
        <taxon>Pseudomonadati</taxon>
        <taxon>Pseudomonadota</taxon>
        <taxon>Gammaproteobacteria</taxon>
        <taxon>Pasteurellales</taxon>
        <taxon>Pasteurellaceae</taxon>
        <taxon>Actinobacillus</taxon>
    </lineage>
</organism>
<dbReference type="InterPro" id="IPR005119">
    <property type="entry name" value="LysR_subst-bd"/>
</dbReference>
<dbReference type="OrthoDB" id="9813056at2"/>
<dbReference type="GO" id="GO:0043565">
    <property type="term" value="F:sequence-specific DNA binding"/>
    <property type="evidence" value="ECO:0007669"/>
    <property type="project" value="TreeGrafter"/>
</dbReference>
<evidence type="ECO:0000313" key="7">
    <source>
        <dbReference type="Proteomes" id="UP000001114"/>
    </source>
</evidence>
<evidence type="ECO:0000256" key="4">
    <source>
        <dbReference type="ARBA" id="ARBA00023163"/>
    </source>
</evidence>
<dbReference type="FunFam" id="1.10.10.10:FF:000001">
    <property type="entry name" value="LysR family transcriptional regulator"/>
    <property type="match status" value="1"/>
</dbReference>
<dbReference type="GO" id="GO:0006351">
    <property type="term" value="P:DNA-templated transcription"/>
    <property type="evidence" value="ECO:0007669"/>
    <property type="project" value="TreeGrafter"/>
</dbReference>
<dbReference type="Pfam" id="PF00126">
    <property type="entry name" value="HTH_1"/>
    <property type="match status" value="1"/>
</dbReference>
<sequence length="291" mass="32650">MQNLNDLRTFVLVVEHKSFTKAGEKLGISASAVSHCVSNLENRLNIRLLNRTTRSVSPTPEGLSLLNDISPYLQAIDLSVQKLEENQDTPMGTVRINASQVAIEMAVLPKLAPILSRFPHIQIELHSENRFVDIVGEGFDMGVRIGDDVAKDMVAVKVSPPLTTAIVASPRYLADKPIPRHIKDLDNHRLIALRLAADRRPIAWDFRIKGKPVSYTPKGQLLLNSNPLPAIKHHLGIGFMPYFMVEKELKSGELVEVLGEYRMTYEPLYAYYPSRKHHSKAFETVLSALRE</sequence>
<protein>
    <submittedName>
        <fullName evidence="6">Transcriptional regulator, LysR family</fullName>
        <ecNumber evidence="6">4.2.1.1</ecNumber>
    </submittedName>
</protein>
<dbReference type="Pfam" id="PF03466">
    <property type="entry name" value="LysR_substrate"/>
    <property type="match status" value="1"/>
</dbReference>
<keyword evidence="3" id="KW-0238">DNA-binding</keyword>
<dbReference type="EMBL" id="CP000746">
    <property type="protein sequence ID" value="ABR75441.1"/>
    <property type="molecule type" value="Genomic_DNA"/>
</dbReference>
<evidence type="ECO:0000259" key="5">
    <source>
        <dbReference type="PROSITE" id="PS50931"/>
    </source>
</evidence>
<name>A6VR44_ACTSZ</name>
<dbReference type="GO" id="GO:0004089">
    <property type="term" value="F:carbonate dehydratase activity"/>
    <property type="evidence" value="ECO:0007669"/>
    <property type="project" value="UniProtKB-EC"/>
</dbReference>
<proteinExistence type="inferred from homology"/>
<dbReference type="InterPro" id="IPR036390">
    <property type="entry name" value="WH_DNA-bd_sf"/>
</dbReference>
<evidence type="ECO:0000256" key="3">
    <source>
        <dbReference type="ARBA" id="ARBA00023125"/>
    </source>
</evidence>
<dbReference type="PANTHER" id="PTHR30537">
    <property type="entry name" value="HTH-TYPE TRANSCRIPTIONAL REGULATOR"/>
    <property type="match status" value="1"/>
</dbReference>
<keyword evidence="2" id="KW-0805">Transcription regulation</keyword>
<dbReference type="Proteomes" id="UP000001114">
    <property type="component" value="Chromosome"/>
</dbReference>
<feature type="domain" description="HTH lysR-type" evidence="5">
    <location>
        <begin position="1"/>
        <end position="59"/>
    </location>
</feature>
<dbReference type="EC" id="4.2.1.1" evidence="6"/>
<dbReference type="GO" id="GO:0003700">
    <property type="term" value="F:DNA-binding transcription factor activity"/>
    <property type="evidence" value="ECO:0007669"/>
    <property type="project" value="InterPro"/>
</dbReference>
<evidence type="ECO:0000256" key="1">
    <source>
        <dbReference type="ARBA" id="ARBA00009437"/>
    </source>
</evidence>
<dbReference type="Gene3D" id="1.10.10.10">
    <property type="entry name" value="Winged helix-like DNA-binding domain superfamily/Winged helix DNA-binding domain"/>
    <property type="match status" value="1"/>
</dbReference>
<evidence type="ECO:0000313" key="6">
    <source>
        <dbReference type="EMBL" id="ABR75441.1"/>
    </source>
</evidence>
<dbReference type="KEGG" id="asu:Asuc_2095"/>
<dbReference type="InterPro" id="IPR000847">
    <property type="entry name" value="LysR_HTH_N"/>
</dbReference>
<reference evidence="7" key="1">
    <citation type="journal article" date="2010" name="BMC Genomics">
        <title>A genomic perspective on the potential of Actinobacillus succinogenes for industrial succinate production.</title>
        <authorList>
            <person name="McKinlay J.B."/>
            <person name="Laivenieks M."/>
            <person name="Schindler B.D."/>
            <person name="McKinlay A.A."/>
            <person name="Siddaramappa S."/>
            <person name="Challacombe J.F."/>
            <person name="Lowry S.R."/>
            <person name="Clum A."/>
            <person name="Lapidus A.L."/>
            <person name="Burkhart K.B."/>
            <person name="Harkins V."/>
            <person name="Vieille C."/>
        </authorList>
    </citation>
    <scope>NUCLEOTIDE SEQUENCE [LARGE SCALE GENOMIC DNA]</scope>
    <source>
        <strain evidence="7">ATCC 55618 / DSM 22257 / CCUG 43843 / 130Z</strain>
    </source>
</reference>
<keyword evidence="4" id="KW-0804">Transcription</keyword>
<dbReference type="Gene3D" id="3.40.190.290">
    <property type="match status" value="1"/>
</dbReference>
<dbReference type="SUPFAM" id="SSF46785">
    <property type="entry name" value="Winged helix' DNA-binding domain"/>
    <property type="match status" value="1"/>
</dbReference>
<gene>
    <name evidence="6" type="ordered locus">Asuc_2095</name>
</gene>
<dbReference type="STRING" id="339671.Asuc_2095"/>
<accession>A6VR44</accession>
<dbReference type="HOGENOM" id="CLU_039613_16_1_6"/>
<dbReference type="SUPFAM" id="SSF53850">
    <property type="entry name" value="Periplasmic binding protein-like II"/>
    <property type="match status" value="1"/>
</dbReference>
<comment type="similarity">
    <text evidence="1">Belongs to the LysR transcriptional regulatory family.</text>
</comment>
<dbReference type="PROSITE" id="PS50931">
    <property type="entry name" value="HTH_LYSR"/>
    <property type="match status" value="1"/>
</dbReference>
<dbReference type="PANTHER" id="PTHR30537:SF1">
    <property type="entry name" value="HTH-TYPE TRANSCRIPTIONAL REGULATOR PGRR"/>
    <property type="match status" value="1"/>
</dbReference>
<keyword evidence="7" id="KW-1185">Reference proteome</keyword>
<evidence type="ECO:0000256" key="2">
    <source>
        <dbReference type="ARBA" id="ARBA00023015"/>
    </source>
</evidence>
<dbReference type="AlphaFoldDB" id="A6VR44"/>